<keyword evidence="6 8" id="KW-0378">Hydrolase</keyword>
<dbReference type="Gene3D" id="2.30.40.10">
    <property type="entry name" value="Urease, subunit C, domain 1"/>
    <property type="match status" value="1"/>
</dbReference>
<evidence type="ECO:0000256" key="7">
    <source>
        <dbReference type="ARBA" id="ARBA00022833"/>
    </source>
</evidence>
<dbReference type="InterPro" id="IPR006680">
    <property type="entry name" value="Amidohydro-rel"/>
</dbReference>
<keyword evidence="5 8" id="KW-0479">Metal-binding</keyword>
<dbReference type="EC" id="3.5.4.3" evidence="3 8"/>
<feature type="domain" description="Amidohydrolase-related" evidence="9">
    <location>
        <begin position="66"/>
        <end position="452"/>
    </location>
</feature>
<protein>
    <recommendedName>
        <fullName evidence="4 8">Guanine deaminase</fullName>
        <shortName evidence="8">Guanase</shortName>
        <ecNumber evidence="3 8">3.5.4.3</ecNumber>
    </recommendedName>
    <alternativeName>
        <fullName evidence="8">Guanine aminohydrolase</fullName>
    </alternativeName>
</protein>
<dbReference type="SUPFAM" id="SSF51556">
    <property type="entry name" value="Metallo-dependent hydrolases"/>
    <property type="match status" value="1"/>
</dbReference>
<comment type="similarity">
    <text evidence="2 8">Belongs to the metallo-dependent hydrolases superfamily. ATZ/TRZ family.</text>
</comment>
<sequence length="455" mass="50356">MAKVFFGQIIHTKSLNDFEIFTSGFIAVDQNGKIVGVGNEFVYDEWLTQHTNFKGATVERLSNDQFLMPGFVDCHIHAPQVAQIGLGLDMPLLDWLNTYTFPLEAKYADQKFAQKTYAKVVENTIKAGTTLASYFGTNHKESTLILAKEALRQGQRALIGKVCSNQNSPEFYVETTDKSIASTEEFVKDIQKLETDLVKPTITPRFALSCTKELMAKLGEIAHKNDLHIQSHISENLSEIDFVKSLYNTSYAEAYDNAGLLTPKTVMAHAVHLDDEEITLFGKRGTSVAHCPASNNMLSSGLCDVLRLIKNGIKVGLGTDVSGGNSMSIQDAILRALDVSHHLEFVKKQEIKGSGRLEVQDQAYQPLNYKQAIFLATLGGAEALALSNITGNFAIGKYFDALIVDTSNYPLHNYNASNDNKSPDLILLEMIQKFIYVGDDRNILRVFVAGNQIKN</sequence>
<reference evidence="11" key="2">
    <citation type="submission" date="2025-08" db="UniProtKB">
        <authorList>
            <consortium name="RefSeq"/>
        </authorList>
    </citation>
    <scope>IDENTIFICATION</scope>
    <source>
        <tissue evidence="11">Adult</tissue>
    </source>
</reference>
<dbReference type="PANTHER" id="PTHR11271">
    <property type="entry name" value="GUANINE DEAMINASE"/>
    <property type="match status" value="1"/>
</dbReference>
<dbReference type="Proteomes" id="UP001652620">
    <property type="component" value="Chromosome 2"/>
</dbReference>
<dbReference type="SUPFAM" id="SSF51338">
    <property type="entry name" value="Composite domain of metallo-dependent hydrolases"/>
    <property type="match status" value="2"/>
</dbReference>
<dbReference type="InterPro" id="IPR051607">
    <property type="entry name" value="Metallo-dep_hydrolases"/>
</dbReference>
<evidence type="ECO:0000256" key="4">
    <source>
        <dbReference type="ARBA" id="ARBA00014514"/>
    </source>
</evidence>
<evidence type="ECO:0000313" key="10">
    <source>
        <dbReference type="Proteomes" id="UP001652620"/>
    </source>
</evidence>
<dbReference type="CDD" id="cd01303">
    <property type="entry name" value="GDEase"/>
    <property type="match status" value="1"/>
</dbReference>
<comment type="cofactor">
    <cofactor evidence="8">
        <name>Zn(2+)</name>
        <dbReference type="ChEBI" id="CHEBI:29105"/>
    </cofactor>
    <text evidence="8">Binds 1 zinc ion per subunit.</text>
</comment>
<evidence type="ECO:0000256" key="3">
    <source>
        <dbReference type="ARBA" id="ARBA00012781"/>
    </source>
</evidence>
<evidence type="ECO:0000256" key="1">
    <source>
        <dbReference type="ARBA" id="ARBA00004984"/>
    </source>
</evidence>
<dbReference type="RefSeq" id="XP_049303626.1">
    <property type="nucleotide sequence ID" value="XM_049447669.1"/>
</dbReference>
<dbReference type="PANTHER" id="PTHR11271:SF6">
    <property type="entry name" value="GUANINE DEAMINASE"/>
    <property type="match status" value="1"/>
</dbReference>
<dbReference type="InterPro" id="IPR032466">
    <property type="entry name" value="Metal_Hydrolase"/>
</dbReference>
<name>A0ABM3J323_BACDO</name>
<comment type="pathway">
    <text evidence="1 8">Purine metabolism; guanine degradation; xanthine from guanine: step 1/1.</text>
</comment>
<proteinExistence type="inferred from homology"/>
<dbReference type="InterPro" id="IPR011059">
    <property type="entry name" value="Metal-dep_hydrolase_composite"/>
</dbReference>
<gene>
    <name evidence="11" type="primary">LOC105225781</name>
</gene>
<dbReference type="GeneID" id="105225781"/>
<evidence type="ECO:0000256" key="6">
    <source>
        <dbReference type="ARBA" id="ARBA00022801"/>
    </source>
</evidence>
<evidence type="ECO:0000256" key="8">
    <source>
        <dbReference type="RuleBase" id="RU366009"/>
    </source>
</evidence>
<evidence type="ECO:0000313" key="11">
    <source>
        <dbReference type="RefSeq" id="XP_049303626.1"/>
    </source>
</evidence>
<evidence type="ECO:0000256" key="2">
    <source>
        <dbReference type="ARBA" id="ARBA00006745"/>
    </source>
</evidence>
<reference evidence="10" key="1">
    <citation type="submission" date="2025-05" db="UniProtKB">
        <authorList>
            <consortium name="RefSeq"/>
        </authorList>
    </citation>
    <scope>NUCLEOTIDE SEQUENCE [LARGE SCALE GENOMIC DNA]</scope>
</reference>
<accession>A0ABM3J323</accession>
<comment type="catalytic activity">
    <reaction evidence="8">
        <text>guanine + H2O + H(+) = xanthine + NH4(+)</text>
        <dbReference type="Rhea" id="RHEA:14665"/>
        <dbReference type="ChEBI" id="CHEBI:15377"/>
        <dbReference type="ChEBI" id="CHEBI:15378"/>
        <dbReference type="ChEBI" id="CHEBI:16235"/>
        <dbReference type="ChEBI" id="CHEBI:17712"/>
        <dbReference type="ChEBI" id="CHEBI:28938"/>
        <dbReference type="EC" id="3.5.4.3"/>
    </reaction>
</comment>
<keyword evidence="7 8" id="KW-0862">Zinc</keyword>
<dbReference type="Gene3D" id="3.20.20.140">
    <property type="entry name" value="Metal-dependent hydrolases"/>
    <property type="match status" value="1"/>
</dbReference>
<comment type="function">
    <text evidence="8">Catalyzes the hydrolytic deamination of guanine, producing xanthine and ammonia.</text>
</comment>
<dbReference type="NCBIfam" id="TIGR02967">
    <property type="entry name" value="guan_deamin"/>
    <property type="match status" value="1"/>
</dbReference>
<dbReference type="InterPro" id="IPR014311">
    <property type="entry name" value="Guanine_deaminase"/>
</dbReference>
<dbReference type="Pfam" id="PF01979">
    <property type="entry name" value="Amidohydro_1"/>
    <property type="match status" value="1"/>
</dbReference>
<keyword evidence="10" id="KW-1185">Reference proteome</keyword>
<organism evidence="10 11">
    <name type="scientific">Bactrocera dorsalis</name>
    <name type="common">Oriental fruit fly</name>
    <name type="synonym">Dacus dorsalis</name>
    <dbReference type="NCBI Taxonomy" id="27457"/>
    <lineage>
        <taxon>Eukaryota</taxon>
        <taxon>Metazoa</taxon>
        <taxon>Ecdysozoa</taxon>
        <taxon>Arthropoda</taxon>
        <taxon>Hexapoda</taxon>
        <taxon>Insecta</taxon>
        <taxon>Pterygota</taxon>
        <taxon>Neoptera</taxon>
        <taxon>Endopterygota</taxon>
        <taxon>Diptera</taxon>
        <taxon>Brachycera</taxon>
        <taxon>Muscomorpha</taxon>
        <taxon>Tephritoidea</taxon>
        <taxon>Tephritidae</taxon>
        <taxon>Bactrocera</taxon>
        <taxon>Bactrocera</taxon>
    </lineage>
</organism>
<evidence type="ECO:0000256" key="5">
    <source>
        <dbReference type="ARBA" id="ARBA00022723"/>
    </source>
</evidence>
<evidence type="ECO:0000259" key="9">
    <source>
        <dbReference type="Pfam" id="PF01979"/>
    </source>
</evidence>